<dbReference type="Proteomes" id="UP000326924">
    <property type="component" value="Unassembled WGS sequence"/>
</dbReference>
<organism evidence="2 3">
    <name type="scientific">Sphaerosporella brunnea</name>
    <dbReference type="NCBI Taxonomy" id="1250544"/>
    <lineage>
        <taxon>Eukaryota</taxon>
        <taxon>Fungi</taxon>
        <taxon>Dikarya</taxon>
        <taxon>Ascomycota</taxon>
        <taxon>Pezizomycotina</taxon>
        <taxon>Pezizomycetes</taxon>
        <taxon>Pezizales</taxon>
        <taxon>Pyronemataceae</taxon>
        <taxon>Sphaerosporella</taxon>
    </lineage>
</organism>
<feature type="compositionally biased region" description="Polar residues" evidence="1">
    <location>
        <begin position="48"/>
        <end position="61"/>
    </location>
</feature>
<proteinExistence type="predicted"/>
<evidence type="ECO:0000313" key="2">
    <source>
        <dbReference type="EMBL" id="KAA8914041.1"/>
    </source>
</evidence>
<dbReference type="AlphaFoldDB" id="A0A5J5FAE9"/>
<reference evidence="2 3" key="1">
    <citation type="submission" date="2019-09" db="EMBL/GenBank/DDBJ databases">
        <title>Draft genome of the ectomycorrhizal ascomycete Sphaerosporella brunnea.</title>
        <authorList>
            <consortium name="DOE Joint Genome Institute"/>
            <person name="Benucci G.M."/>
            <person name="Marozzi G."/>
            <person name="Antonielli L."/>
            <person name="Sanchez S."/>
            <person name="Marco P."/>
            <person name="Wang X."/>
            <person name="Falini L.B."/>
            <person name="Barry K."/>
            <person name="Haridas S."/>
            <person name="Lipzen A."/>
            <person name="Labutti K."/>
            <person name="Grigoriev I.V."/>
            <person name="Murat C."/>
            <person name="Martin F."/>
            <person name="Albertini E."/>
            <person name="Donnini D."/>
            <person name="Bonito G."/>
        </authorList>
    </citation>
    <scope>NUCLEOTIDE SEQUENCE [LARGE SCALE GENOMIC DNA]</scope>
    <source>
        <strain evidence="2 3">Sb_GMNB300</strain>
    </source>
</reference>
<feature type="region of interest" description="Disordered" evidence="1">
    <location>
        <begin position="40"/>
        <end position="70"/>
    </location>
</feature>
<name>A0A5J5FAE9_9PEZI</name>
<comment type="caution">
    <text evidence="2">The sequence shown here is derived from an EMBL/GenBank/DDBJ whole genome shotgun (WGS) entry which is preliminary data.</text>
</comment>
<protein>
    <submittedName>
        <fullName evidence="2">Uncharacterized protein</fullName>
    </submittedName>
</protein>
<gene>
    <name evidence="2" type="ORF">FN846DRAFT_902329</name>
</gene>
<keyword evidence="3" id="KW-1185">Reference proteome</keyword>
<dbReference type="InParanoid" id="A0A5J5FAE9"/>
<evidence type="ECO:0000256" key="1">
    <source>
        <dbReference type="SAM" id="MobiDB-lite"/>
    </source>
</evidence>
<dbReference type="EMBL" id="VXIS01000009">
    <property type="protein sequence ID" value="KAA8914041.1"/>
    <property type="molecule type" value="Genomic_DNA"/>
</dbReference>
<accession>A0A5J5FAE9</accession>
<evidence type="ECO:0000313" key="3">
    <source>
        <dbReference type="Proteomes" id="UP000326924"/>
    </source>
</evidence>
<sequence length="212" mass="22890">MSVGAERVFIGAGYTMMDQPGCFGDHVVQAIECILAEGRSGRHARQTAGRNDSSADISQPTTPVPTPFRSPTLFSSLTPFTLPRTPTAGRKNLAVDLSQPTPPVRNVVFEKRPASPPPAEIVTIDIVLAFAARRNIKLPILWSDSGDRWRRAKENAAIMFENGNTRGEDERSETNIDEAGSGPDVLETPSGAQHSGVQGLMSLRRAARSVKL</sequence>
<feature type="region of interest" description="Disordered" evidence="1">
    <location>
        <begin position="162"/>
        <end position="198"/>
    </location>
</feature>